<dbReference type="EMBL" id="BOOY01000036">
    <property type="protein sequence ID" value="GIJ05956.1"/>
    <property type="molecule type" value="Genomic_DNA"/>
</dbReference>
<evidence type="ECO:0000259" key="2">
    <source>
        <dbReference type="Pfam" id="PF08327"/>
    </source>
</evidence>
<gene>
    <name evidence="3" type="ORF">Sya03_53080</name>
</gene>
<dbReference type="InterPro" id="IPR013538">
    <property type="entry name" value="ASHA1/2-like_C"/>
</dbReference>
<dbReference type="RefSeq" id="WP_203941115.1">
    <property type="nucleotide sequence ID" value="NZ_BAAAGJ010000003.1"/>
</dbReference>
<comment type="similarity">
    <text evidence="1">Belongs to the AHA1 family.</text>
</comment>
<accession>A0A8J3YC08</accession>
<dbReference type="AlphaFoldDB" id="A0A8J3YC08"/>
<feature type="domain" description="Activator of Hsp90 ATPase homologue 1/2-like C-terminal" evidence="2">
    <location>
        <begin position="17"/>
        <end position="166"/>
    </location>
</feature>
<organism evidence="3 4">
    <name type="scientific">Spirilliplanes yamanashiensis</name>
    <dbReference type="NCBI Taxonomy" id="42233"/>
    <lineage>
        <taxon>Bacteria</taxon>
        <taxon>Bacillati</taxon>
        <taxon>Actinomycetota</taxon>
        <taxon>Actinomycetes</taxon>
        <taxon>Micromonosporales</taxon>
        <taxon>Micromonosporaceae</taxon>
        <taxon>Spirilliplanes</taxon>
    </lineage>
</organism>
<evidence type="ECO:0000256" key="1">
    <source>
        <dbReference type="ARBA" id="ARBA00006817"/>
    </source>
</evidence>
<name>A0A8J3YC08_9ACTN</name>
<dbReference type="InterPro" id="IPR023393">
    <property type="entry name" value="START-like_dom_sf"/>
</dbReference>
<keyword evidence="4" id="KW-1185">Reference proteome</keyword>
<sequence>MTTTTDVTTQVYRVYINAPAQKIWDTITTPEWNRRYGYGAPQFYELKPGGAYRATASDAMNDYHRAHGLPELDTIGDGEILECDPPRRLVQTWRMLMDPTTAAEPFTTLTYEIAEVPAQPGVHRLTVVHDVTGAPATAALTGGSLEDTGAGGGWPWVLSDLKSLIETGKGFTA</sequence>
<dbReference type="SUPFAM" id="SSF55961">
    <property type="entry name" value="Bet v1-like"/>
    <property type="match status" value="1"/>
</dbReference>
<proteinExistence type="inferred from homology"/>
<evidence type="ECO:0000313" key="4">
    <source>
        <dbReference type="Proteomes" id="UP000652013"/>
    </source>
</evidence>
<reference evidence="3" key="1">
    <citation type="submission" date="2021-01" db="EMBL/GenBank/DDBJ databases">
        <title>Whole genome shotgun sequence of Spirilliplanes yamanashiensis NBRC 15828.</title>
        <authorList>
            <person name="Komaki H."/>
            <person name="Tamura T."/>
        </authorList>
    </citation>
    <scope>NUCLEOTIDE SEQUENCE</scope>
    <source>
        <strain evidence="3">NBRC 15828</strain>
    </source>
</reference>
<evidence type="ECO:0000313" key="3">
    <source>
        <dbReference type="EMBL" id="GIJ05956.1"/>
    </source>
</evidence>
<dbReference type="Proteomes" id="UP000652013">
    <property type="component" value="Unassembled WGS sequence"/>
</dbReference>
<dbReference type="Gene3D" id="3.30.530.20">
    <property type="match status" value="1"/>
</dbReference>
<comment type="caution">
    <text evidence="3">The sequence shown here is derived from an EMBL/GenBank/DDBJ whole genome shotgun (WGS) entry which is preliminary data.</text>
</comment>
<dbReference type="Pfam" id="PF08327">
    <property type="entry name" value="AHSA1"/>
    <property type="match status" value="1"/>
</dbReference>
<protein>
    <submittedName>
        <fullName evidence="3">Transcriptional regulator</fullName>
    </submittedName>
</protein>